<feature type="compositionally biased region" description="Basic and acidic residues" evidence="1">
    <location>
        <begin position="75"/>
        <end position="84"/>
    </location>
</feature>
<feature type="domain" description="Protein kinase" evidence="2">
    <location>
        <begin position="134"/>
        <end position="464"/>
    </location>
</feature>
<name>H2EEG6_9VIRU</name>
<dbReference type="InterPro" id="IPR000719">
    <property type="entry name" value="Prot_kinase_dom"/>
</dbReference>
<dbReference type="PANTHER" id="PTHR24419">
    <property type="entry name" value="INTERLEUKIN-1 RECEPTOR-ASSOCIATED KINASE"/>
    <property type="match status" value="1"/>
</dbReference>
<dbReference type="EMBL" id="JN885998">
    <property type="protein sequence ID" value="AEX62789.1"/>
    <property type="molecule type" value="Genomic_DNA"/>
</dbReference>
<keyword evidence="3" id="KW-0418">Kinase</keyword>
<sequence length="464" mass="54072">MNKNTTVNRYKSVEEASDEENEYASELYQNALMSSLGALTPNNNMGTTGNTINVKNMRSVPSLGSGDNSNSTHGSSEENDKGPTECRVEFIRSIIEKSILKPMINLDDCETEAFIEGRLKKNIIDAEKLFTSMGVKLNYLKSGTTGHAFKGVLRENKSVMFAVKVCAYPKDDYGPMNNSKRPENVELKMIKLLSYFVVNKKTPHFVLPIYTFNTSITKFINIPKNLIDVNDQKNEMYKKFIEKYHKGEYENLVSVLISEWCNGGDLLDYIRKNYENMTLKTWTIIIFQILFTLALVHDKYPNFKHNDMKANNILLQITDIKRFKPNHHYRYNMGNVAFVIPNIDLQVKIWDFDFSCIKGLIENNKVNSDWTNDINITNNPNRYYDMHYFFNTLISKRFFQQFYDGGAPDEIIDFVHRIVPEKYRNGSPYVNKKGRIQIDVEYTTPYKVIMEDRLFEKYRYKNKK</sequence>
<dbReference type="GO" id="GO:0035556">
    <property type="term" value="P:intracellular signal transduction"/>
    <property type="evidence" value="ECO:0007669"/>
    <property type="project" value="TreeGrafter"/>
</dbReference>
<dbReference type="Pfam" id="PF07714">
    <property type="entry name" value="PK_Tyr_Ser-Thr"/>
    <property type="match status" value="1"/>
</dbReference>
<dbReference type="InterPro" id="IPR008271">
    <property type="entry name" value="Ser/Thr_kinase_AS"/>
</dbReference>
<evidence type="ECO:0000259" key="2">
    <source>
        <dbReference type="PROSITE" id="PS50011"/>
    </source>
</evidence>
<dbReference type="Gene3D" id="1.10.510.10">
    <property type="entry name" value="Transferase(Phosphotransferase) domain 1"/>
    <property type="match status" value="1"/>
</dbReference>
<feature type="region of interest" description="Disordered" evidence="1">
    <location>
        <begin position="1"/>
        <end position="22"/>
    </location>
</feature>
<dbReference type="GO" id="GO:0072354">
    <property type="term" value="F:histone H3T3 kinase activity"/>
    <property type="evidence" value="ECO:0007669"/>
    <property type="project" value="TreeGrafter"/>
</dbReference>
<accession>H2EEG6</accession>
<dbReference type="InterPro" id="IPR011009">
    <property type="entry name" value="Kinase-like_dom_sf"/>
</dbReference>
<dbReference type="PROSITE" id="PS00108">
    <property type="entry name" value="PROTEIN_KINASE_ST"/>
    <property type="match status" value="1"/>
</dbReference>
<feature type="compositionally biased region" description="Low complexity" evidence="1">
    <location>
        <begin position="40"/>
        <end position="53"/>
    </location>
</feature>
<feature type="region of interest" description="Disordered" evidence="1">
    <location>
        <begin position="40"/>
        <end position="84"/>
    </location>
</feature>
<dbReference type="InterPro" id="IPR001245">
    <property type="entry name" value="Ser-Thr/Tyr_kinase_cat_dom"/>
</dbReference>
<protein>
    <submittedName>
        <fullName evidence="3">Putative serine_threonine protein kinase</fullName>
    </submittedName>
</protein>
<evidence type="ECO:0000313" key="3">
    <source>
        <dbReference type="EMBL" id="AEX62789.1"/>
    </source>
</evidence>
<gene>
    <name evidence="3" type="ORF">mv_R584</name>
</gene>
<dbReference type="SUPFAM" id="SSF56112">
    <property type="entry name" value="Protein kinase-like (PK-like)"/>
    <property type="match status" value="1"/>
</dbReference>
<dbReference type="PANTHER" id="PTHR24419:SF18">
    <property type="entry name" value="SERINE_THREONINE-PROTEIN KINASE HASPIN"/>
    <property type="match status" value="1"/>
</dbReference>
<reference evidence="3" key="1">
    <citation type="submission" date="2011-10" db="EMBL/GenBank/DDBJ databases">
        <title>Provirophages and transpovirons: unique mobilome of giant viruses.</title>
        <authorList>
            <person name="Desnues C."/>
            <person name="LaScola B."/>
            <person name="Yutin N."/>
            <person name="Fournous G."/>
            <person name="Koonin E."/>
            <person name="Raoult D."/>
        </authorList>
    </citation>
    <scope>NUCLEOTIDE SEQUENCE</scope>
    <source>
        <strain evidence="3">Mv13-mv</strain>
    </source>
</reference>
<proteinExistence type="predicted"/>
<organism evidence="3">
    <name type="scientific">Moumouvirus sp. 'Monve'</name>
    <dbReference type="NCBI Taxonomy" id="1128131"/>
    <lineage>
        <taxon>Viruses</taxon>
        <taxon>Varidnaviria</taxon>
        <taxon>Bamfordvirae</taxon>
        <taxon>Nucleocytoviricota</taxon>
        <taxon>Megaviricetes</taxon>
        <taxon>Imitervirales</taxon>
        <taxon>Mimiviridae</taxon>
        <taxon>Megamimivirinae</taxon>
        <taxon>Moumouvirus</taxon>
    </lineage>
</organism>
<feature type="compositionally biased region" description="Polar residues" evidence="1">
    <location>
        <begin position="65"/>
        <end position="74"/>
    </location>
</feature>
<keyword evidence="3" id="KW-0808">Transferase</keyword>
<evidence type="ECO:0000256" key="1">
    <source>
        <dbReference type="SAM" id="MobiDB-lite"/>
    </source>
</evidence>
<dbReference type="PROSITE" id="PS50011">
    <property type="entry name" value="PROTEIN_KINASE_DOM"/>
    <property type="match status" value="1"/>
</dbReference>
<dbReference type="GO" id="GO:0005524">
    <property type="term" value="F:ATP binding"/>
    <property type="evidence" value="ECO:0007669"/>
    <property type="project" value="InterPro"/>
</dbReference>